<dbReference type="AlphaFoldDB" id="A0AAV7R488"/>
<feature type="region of interest" description="Disordered" evidence="1">
    <location>
        <begin position="1"/>
        <end position="76"/>
    </location>
</feature>
<sequence>MELQRCKQDGGCGSEARIAERDETQMDLCGEERRFDLGRRGDPATPRQGERRAVAGPSGLKGGGGCADSLPSPDWNQRISQAVGRGSHPAEKKWIEILGTCRALLGDGVALQIATVRPGRELAHKVSRRLEVGSWRTA</sequence>
<comment type="caution">
    <text evidence="2">The sequence shown here is derived from an EMBL/GenBank/DDBJ whole genome shotgun (WGS) entry which is preliminary data.</text>
</comment>
<protein>
    <submittedName>
        <fullName evidence="2">Uncharacterized protein</fullName>
    </submittedName>
</protein>
<evidence type="ECO:0000313" key="3">
    <source>
        <dbReference type="Proteomes" id="UP001066276"/>
    </source>
</evidence>
<gene>
    <name evidence="2" type="ORF">NDU88_012296</name>
</gene>
<dbReference type="Proteomes" id="UP001066276">
    <property type="component" value="Chromosome 6"/>
</dbReference>
<reference evidence="2" key="1">
    <citation type="journal article" date="2022" name="bioRxiv">
        <title>Sequencing and chromosome-scale assembly of the giantPleurodeles waltlgenome.</title>
        <authorList>
            <person name="Brown T."/>
            <person name="Elewa A."/>
            <person name="Iarovenko S."/>
            <person name="Subramanian E."/>
            <person name="Araus A.J."/>
            <person name="Petzold A."/>
            <person name="Susuki M."/>
            <person name="Suzuki K.-i.T."/>
            <person name="Hayashi T."/>
            <person name="Toyoda A."/>
            <person name="Oliveira C."/>
            <person name="Osipova E."/>
            <person name="Leigh N.D."/>
            <person name="Simon A."/>
            <person name="Yun M.H."/>
        </authorList>
    </citation>
    <scope>NUCLEOTIDE SEQUENCE</scope>
    <source>
        <strain evidence="2">20211129_DDA</strain>
        <tissue evidence="2">Liver</tissue>
    </source>
</reference>
<name>A0AAV7R488_PLEWA</name>
<keyword evidence="3" id="KW-1185">Reference proteome</keyword>
<evidence type="ECO:0000256" key="1">
    <source>
        <dbReference type="SAM" id="MobiDB-lite"/>
    </source>
</evidence>
<organism evidence="2 3">
    <name type="scientific">Pleurodeles waltl</name>
    <name type="common">Iberian ribbed newt</name>
    <dbReference type="NCBI Taxonomy" id="8319"/>
    <lineage>
        <taxon>Eukaryota</taxon>
        <taxon>Metazoa</taxon>
        <taxon>Chordata</taxon>
        <taxon>Craniata</taxon>
        <taxon>Vertebrata</taxon>
        <taxon>Euteleostomi</taxon>
        <taxon>Amphibia</taxon>
        <taxon>Batrachia</taxon>
        <taxon>Caudata</taxon>
        <taxon>Salamandroidea</taxon>
        <taxon>Salamandridae</taxon>
        <taxon>Pleurodelinae</taxon>
        <taxon>Pleurodeles</taxon>
    </lineage>
</organism>
<evidence type="ECO:0000313" key="2">
    <source>
        <dbReference type="EMBL" id="KAJ1146014.1"/>
    </source>
</evidence>
<proteinExistence type="predicted"/>
<feature type="compositionally biased region" description="Basic and acidic residues" evidence="1">
    <location>
        <begin position="17"/>
        <end position="53"/>
    </location>
</feature>
<dbReference type="EMBL" id="JANPWB010000010">
    <property type="protein sequence ID" value="KAJ1146014.1"/>
    <property type="molecule type" value="Genomic_DNA"/>
</dbReference>
<accession>A0AAV7R488</accession>